<keyword evidence="7" id="KW-0812">Transmembrane</keyword>
<dbReference type="InterPro" id="IPR000209">
    <property type="entry name" value="Peptidase_S8/S53_dom"/>
</dbReference>
<keyword evidence="2 5" id="KW-0645">Protease</keyword>
<dbReference type="EMBL" id="PVMZ01000002">
    <property type="protein sequence ID" value="PRX24513.1"/>
    <property type="molecule type" value="Genomic_DNA"/>
</dbReference>
<evidence type="ECO:0000256" key="8">
    <source>
        <dbReference type="SAM" id="SignalP"/>
    </source>
</evidence>
<evidence type="ECO:0000256" key="7">
    <source>
        <dbReference type="SAM" id="Phobius"/>
    </source>
</evidence>
<keyword evidence="7" id="KW-0472">Membrane</keyword>
<evidence type="ECO:0000259" key="9">
    <source>
        <dbReference type="Pfam" id="PF00082"/>
    </source>
</evidence>
<evidence type="ECO:0000256" key="4">
    <source>
        <dbReference type="ARBA" id="ARBA00022825"/>
    </source>
</evidence>
<comment type="caution">
    <text evidence="10">The sequence shown here is derived from an EMBL/GenBank/DDBJ whole genome shotgun (WGS) entry which is preliminary data.</text>
</comment>
<accession>A0A2T0KLJ4</accession>
<dbReference type="InterPro" id="IPR036852">
    <property type="entry name" value="Peptidase_S8/S53_dom_sf"/>
</dbReference>
<dbReference type="PANTHER" id="PTHR43806">
    <property type="entry name" value="PEPTIDASE S8"/>
    <property type="match status" value="1"/>
</dbReference>
<dbReference type="Gene3D" id="3.40.50.200">
    <property type="entry name" value="Peptidase S8/S53 domain"/>
    <property type="match status" value="1"/>
</dbReference>
<dbReference type="GO" id="GO:0004252">
    <property type="term" value="F:serine-type endopeptidase activity"/>
    <property type="evidence" value="ECO:0007669"/>
    <property type="project" value="UniProtKB-UniRule"/>
</dbReference>
<feature type="transmembrane region" description="Helical" evidence="7">
    <location>
        <begin position="348"/>
        <end position="370"/>
    </location>
</feature>
<feature type="active site" description="Charge relay system" evidence="5">
    <location>
        <position position="87"/>
    </location>
</feature>
<sequence>MAAAATAALCVLYPALPASADEVRDAQWFIEYLSLDQAHQITRGTGVSVAIVDTGISPHRDLARNLKQGTDTSPGGDGTGQSDANGHGTRMAGLVAAHGRAGNSGAVGVAPDASLIPVRAAGKEPNGLGVPAGIKWAASSGADVISVSGSVPRSRELNASIDAAARVDSVVVAAAGNKSEDLNMAFPAALPDVLAVGAIDRNGDVAKFSITDPKVGICAPGVDMVTTDLHDKYAKGQGTSQATAIVSGAAALVRAKFPELSAPEVIHRLTATAKDNGPPGRDDQCGYGVLDIVKALTAEVPPLDPSAGAGSGSAAPTVGGSVSAGASAPTGSEPSAGASPSTESSSSAVPVLAGIGAAVIALGAVLALLVRRRRRSETSPPLA</sequence>
<evidence type="ECO:0000256" key="2">
    <source>
        <dbReference type="ARBA" id="ARBA00022670"/>
    </source>
</evidence>
<dbReference type="InterPro" id="IPR023827">
    <property type="entry name" value="Peptidase_S8_Asp-AS"/>
</dbReference>
<dbReference type="RefSeq" id="WP_106316012.1">
    <property type="nucleotide sequence ID" value="NZ_BOMO01000014.1"/>
</dbReference>
<dbReference type="GO" id="GO:0006508">
    <property type="term" value="P:proteolysis"/>
    <property type="evidence" value="ECO:0007669"/>
    <property type="project" value="UniProtKB-KW"/>
</dbReference>
<keyword evidence="8" id="KW-0732">Signal</keyword>
<dbReference type="AlphaFoldDB" id="A0A2T0KLJ4"/>
<evidence type="ECO:0000313" key="10">
    <source>
        <dbReference type="EMBL" id="PRX24513.1"/>
    </source>
</evidence>
<feature type="region of interest" description="Disordered" evidence="6">
    <location>
        <begin position="304"/>
        <end position="347"/>
    </location>
</feature>
<evidence type="ECO:0000256" key="6">
    <source>
        <dbReference type="SAM" id="MobiDB-lite"/>
    </source>
</evidence>
<feature type="domain" description="Peptidase S8/S53" evidence="9">
    <location>
        <begin position="44"/>
        <end position="288"/>
    </location>
</feature>
<dbReference type="SUPFAM" id="SSF52743">
    <property type="entry name" value="Subtilisin-like"/>
    <property type="match status" value="1"/>
</dbReference>
<feature type="chain" id="PRO_5015429882" evidence="8">
    <location>
        <begin position="21"/>
        <end position="383"/>
    </location>
</feature>
<dbReference type="PRINTS" id="PR00723">
    <property type="entry name" value="SUBTILISIN"/>
</dbReference>
<keyword evidence="7" id="KW-1133">Transmembrane helix</keyword>
<feature type="active site" description="Charge relay system" evidence="5">
    <location>
        <position position="53"/>
    </location>
</feature>
<protein>
    <submittedName>
        <fullName evidence="10">Type VII secretion-associated serine protease mycosin</fullName>
    </submittedName>
</protein>
<evidence type="ECO:0000256" key="1">
    <source>
        <dbReference type="ARBA" id="ARBA00011073"/>
    </source>
</evidence>
<feature type="compositionally biased region" description="Low complexity" evidence="6">
    <location>
        <begin position="306"/>
        <end position="347"/>
    </location>
</feature>
<name>A0A2T0KLJ4_9ACTN</name>
<evidence type="ECO:0000256" key="3">
    <source>
        <dbReference type="ARBA" id="ARBA00022801"/>
    </source>
</evidence>
<dbReference type="InterPro" id="IPR015500">
    <property type="entry name" value="Peptidase_S8_subtilisin-rel"/>
</dbReference>
<feature type="region of interest" description="Disordered" evidence="6">
    <location>
        <begin position="65"/>
        <end position="89"/>
    </location>
</feature>
<feature type="active site" description="Charge relay system" evidence="5">
    <location>
        <position position="240"/>
    </location>
</feature>
<feature type="signal peptide" evidence="8">
    <location>
        <begin position="1"/>
        <end position="20"/>
    </location>
</feature>
<keyword evidence="11" id="KW-1185">Reference proteome</keyword>
<evidence type="ECO:0000313" key="11">
    <source>
        <dbReference type="Proteomes" id="UP000239415"/>
    </source>
</evidence>
<dbReference type="Proteomes" id="UP000239415">
    <property type="component" value="Unassembled WGS sequence"/>
</dbReference>
<dbReference type="InterPro" id="IPR050131">
    <property type="entry name" value="Peptidase_S8_subtilisin-like"/>
</dbReference>
<organism evidence="10 11">
    <name type="scientific">Actinoplanes italicus</name>
    <dbReference type="NCBI Taxonomy" id="113567"/>
    <lineage>
        <taxon>Bacteria</taxon>
        <taxon>Bacillati</taxon>
        <taxon>Actinomycetota</taxon>
        <taxon>Actinomycetes</taxon>
        <taxon>Micromonosporales</taxon>
        <taxon>Micromonosporaceae</taxon>
        <taxon>Actinoplanes</taxon>
    </lineage>
</organism>
<keyword evidence="4 5" id="KW-0720">Serine protease</keyword>
<dbReference type="PROSITE" id="PS00136">
    <property type="entry name" value="SUBTILASE_ASP"/>
    <property type="match status" value="1"/>
</dbReference>
<dbReference type="PANTHER" id="PTHR43806:SF11">
    <property type="entry name" value="CEREVISIN-RELATED"/>
    <property type="match status" value="1"/>
</dbReference>
<evidence type="ECO:0000256" key="5">
    <source>
        <dbReference type="PROSITE-ProRule" id="PRU01240"/>
    </source>
</evidence>
<dbReference type="Pfam" id="PF00082">
    <property type="entry name" value="Peptidase_S8"/>
    <property type="match status" value="1"/>
</dbReference>
<comment type="similarity">
    <text evidence="1 5">Belongs to the peptidase S8 family.</text>
</comment>
<dbReference type="PROSITE" id="PS51892">
    <property type="entry name" value="SUBTILASE"/>
    <property type="match status" value="1"/>
</dbReference>
<proteinExistence type="inferred from homology"/>
<keyword evidence="3 5" id="KW-0378">Hydrolase</keyword>
<gene>
    <name evidence="10" type="ORF">CLV67_102290</name>
</gene>
<reference evidence="10 11" key="1">
    <citation type="submission" date="2018-03" db="EMBL/GenBank/DDBJ databases">
        <title>Genomic Encyclopedia of Archaeal and Bacterial Type Strains, Phase II (KMG-II): from individual species to whole genera.</title>
        <authorList>
            <person name="Goeker M."/>
        </authorList>
    </citation>
    <scope>NUCLEOTIDE SEQUENCE [LARGE SCALE GENOMIC DNA]</scope>
    <source>
        <strain evidence="10 11">DSM 43146</strain>
    </source>
</reference>